<comment type="subcellular location">
    <subcellularLocation>
        <location evidence="1">Nucleus</location>
    </subcellularLocation>
</comment>
<dbReference type="GO" id="GO:0000993">
    <property type="term" value="F:RNA polymerase II complex binding"/>
    <property type="evidence" value="ECO:0007669"/>
    <property type="project" value="TreeGrafter"/>
</dbReference>
<evidence type="ECO:0000313" key="5">
    <source>
        <dbReference type="EMBL" id="KAF2097092.1"/>
    </source>
</evidence>
<dbReference type="GO" id="GO:0006368">
    <property type="term" value="P:transcription elongation by RNA polymerase II"/>
    <property type="evidence" value="ECO:0007669"/>
    <property type="project" value="InterPro"/>
</dbReference>
<dbReference type="Proteomes" id="UP000799772">
    <property type="component" value="Unassembled WGS sequence"/>
</dbReference>
<accession>A0A9P4M785</accession>
<dbReference type="Pfam" id="PF03985">
    <property type="entry name" value="Paf1"/>
    <property type="match status" value="1"/>
</dbReference>
<dbReference type="PANTHER" id="PTHR23188">
    <property type="entry name" value="RNA POLYMERASE II-ASSOCIATED FACTOR 1 HOMOLOG"/>
    <property type="match status" value="1"/>
</dbReference>
<evidence type="ECO:0000256" key="4">
    <source>
        <dbReference type="SAM" id="MobiDB-lite"/>
    </source>
</evidence>
<dbReference type="GO" id="GO:0003682">
    <property type="term" value="F:chromatin binding"/>
    <property type="evidence" value="ECO:0007669"/>
    <property type="project" value="TreeGrafter"/>
</dbReference>
<dbReference type="OrthoDB" id="10260285at2759"/>
<protein>
    <submittedName>
        <fullName evidence="5">Paf1-domain-containing protein</fullName>
    </submittedName>
</protein>
<evidence type="ECO:0000256" key="3">
    <source>
        <dbReference type="ARBA" id="ARBA00023242"/>
    </source>
</evidence>
<dbReference type="AlphaFoldDB" id="A0A9P4M785"/>
<comment type="similarity">
    <text evidence="2">Belongs to the PAF1 family.</text>
</comment>
<organism evidence="5 6">
    <name type="scientific">Rhizodiscina lignyota</name>
    <dbReference type="NCBI Taxonomy" id="1504668"/>
    <lineage>
        <taxon>Eukaryota</taxon>
        <taxon>Fungi</taxon>
        <taxon>Dikarya</taxon>
        <taxon>Ascomycota</taxon>
        <taxon>Pezizomycotina</taxon>
        <taxon>Dothideomycetes</taxon>
        <taxon>Pleosporomycetidae</taxon>
        <taxon>Aulographales</taxon>
        <taxon>Rhizodiscinaceae</taxon>
        <taxon>Rhizodiscina</taxon>
    </lineage>
</organism>
<dbReference type="PANTHER" id="PTHR23188:SF12">
    <property type="entry name" value="RNA POLYMERASE II-ASSOCIATED FACTOR 1 HOMOLOG"/>
    <property type="match status" value="1"/>
</dbReference>
<reference evidence="5" key="1">
    <citation type="journal article" date="2020" name="Stud. Mycol.">
        <title>101 Dothideomycetes genomes: a test case for predicting lifestyles and emergence of pathogens.</title>
        <authorList>
            <person name="Haridas S."/>
            <person name="Albert R."/>
            <person name="Binder M."/>
            <person name="Bloem J."/>
            <person name="Labutti K."/>
            <person name="Salamov A."/>
            <person name="Andreopoulos B."/>
            <person name="Baker S."/>
            <person name="Barry K."/>
            <person name="Bills G."/>
            <person name="Bluhm B."/>
            <person name="Cannon C."/>
            <person name="Castanera R."/>
            <person name="Culley D."/>
            <person name="Daum C."/>
            <person name="Ezra D."/>
            <person name="Gonzalez J."/>
            <person name="Henrissat B."/>
            <person name="Kuo A."/>
            <person name="Liang C."/>
            <person name="Lipzen A."/>
            <person name="Lutzoni F."/>
            <person name="Magnuson J."/>
            <person name="Mondo S."/>
            <person name="Nolan M."/>
            <person name="Ohm R."/>
            <person name="Pangilinan J."/>
            <person name="Park H.-J."/>
            <person name="Ramirez L."/>
            <person name="Alfaro M."/>
            <person name="Sun H."/>
            <person name="Tritt A."/>
            <person name="Yoshinaga Y."/>
            <person name="Zwiers L.-H."/>
            <person name="Turgeon B."/>
            <person name="Goodwin S."/>
            <person name="Spatafora J."/>
            <person name="Crous P."/>
            <person name="Grigoriev I."/>
        </authorList>
    </citation>
    <scope>NUCLEOTIDE SEQUENCE</scope>
    <source>
        <strain evidence="5">CBS 133067</strain>
    </source>
</reference>
<evidence type="ECO:0000256" key="2">
    <source>
        <dbReference type="ARBA" id="ARBA00007560"/>
    </source>
</evidence>
<feature type="region of interest" description="Disordered" evidence="4">
    <location>
        <begin position="138"/>
        <end position="162"/>
    </location>
</feature>
<gene>
    <name evidence="5" type="ORF">NA57DRAFT_57696</name>
</gene>
<proteinExistence type="inferred from homology"/>
<dbReference type="InterPro" id="IPR007133">
    <property type="entry name" value="RNA_pol_II-assoc_Paf1"/>
</dbReference>
<sequence length="418" mass="46493">MTSSAARPDRGYHQDYIARIRYSNALPPPPNPPKLLDIPNTGLASGQYTSAGFASRLHREQPLNIEADAEMGMHIDLVGIPGVFEGDESAINPSTDVVIPPQDRALLRPLASLGKPTSSTAGISFLRRTEYLTSLSHTKPHNASAASGLRNNKAPQRKKRVDANKEEPLQIAKGIVKGFDVAYPADAYTGPDDGTHIRGAEITTAEKEAWARPRHPRKGDAVRLVDSYPLLPDWDAIPQTQDGVPSAFATFKFITNPTGKTDSYDERLDVAILRQRNELPEEERAIMAERNAAYEKDPVNNDRYLPKAEYTFFLPDESTNVRGVKRKFDVFDPEKDDDALYGTTGDDDDLGLGEEKTSFRYNNIRIYSTYQQRVNLEDPYECVAIALHDPEDESRLEKGAYFYPIAQQSNIRQKGAVG</sequence>
<evidence type="ECO:0000313" key="6">
    <source>
        <dbReference type="Proteomes" id="UP000799772"/>
    </source>
</evidence>
<name>A0A9P4M785_9PEZI</name>
<keyword evidence="6" id="KW-1185">Reference proteome</keyword>
<dbReference type="GO" id="GO:0016593">
    <property type="term" value="C:Cdc73/Paf1 complex"/>
    <property type="evidence" value="ECO:0007669"/>
    <property type="project" value="InterPro"/>
</dbReference>
<comment type="caution">
    <text evidence="5">The sequence shown here is derived from an EMBL/GenBank/DDBJ whole genome shotgun (WGS) entry which is preliminary data.</text>
</comment>
<evidence type="ECO:0000256" key="1">
    <source>
        <dbReference type="ARBA" id="ARBA00004123"/>
    </source>
</evidence>
<dbReference type="EMBL" id="ML978128">
    <property type="protein sequence ID" value="KAF2097092.1"/>
    <property type="molecule type" value="Genomic_DNA"/>
</dbReference>
<keyword evidence="3" id="KW-0539">Nucleus</keyword>